<dbReference type="RefSeq" id="WP_338690049.1">
    <property type="nucleotide sequence ID" value="NZ_AP024702.1"/>
</dbReference>
<name>A0ABM7RJE1_9BACT</name>
<reference evidence="3 4" key="1">
    <citation type="submission" date="2021-06" db="EMBL/GenBank/DDBJ databases">
        <title>Complete genome of Haloferula helveola possessing various polysaccharide degrading enzymes.</title>
        <authorList>
            <person name="Takami H."/>
            <person name="Huang C."/>
            <person name="Hamasaki K."/>
        </authorList>
    </citation>
    <scope>NUCLEOTIDE SEQUENCE [LARGE SCALE GENOMIC DNA]</scope>
    <source>
        <strain evidence="3 4">CN-1</strain>
    </source>
</reference>
<dbReference type="Pfam" id="PF12951">
    <property type="entry name" value="PATR"/>
    <property type="match status" value="4"/>
</dbReference>
<feature type="signal peptide" evidence="2">
    <location>
        <begin position="1"/>
        <end position="21"/>
    </location>
</feature>
<dbReference type="InterPro" id="IPR013425">
    <property type="entry name" value="Autotrns_rpt"/>
</dbReference>
<sequence>MNCTILRTGLFGLIFASSSHAQVAWDGGGANNQWTTPENWGDDTVPTIGNDYVVDGATCRSPDANNTIFDGDSLTIQNGAILNLYRTNGGGYFVVNHSIPALTVSDAEIRPQSSLGSIGHSLDTALVLNGANILNMKENSAYTMNFFFEGTLAGTGSLTVQRDATGSGRNVNFNPDASGFSGDLFFAGHNSGDTLGVNLGDVSGWGTGSVSLGHDSTLNINAAVDQPNAALSFTGTNTRLRIADVAATIGSIDGTEGAIEGNGATSSLTVTQSTDATFAGSVSYTAGNTLAFEKDGTGDLALTGAVDPAIPFTLTDGGLHLGTRTIDSLTADGGNLVIEVGTGGSDLTTITNAYTNNGGGIELQITSPPTVGAPYTIVTFGSFAGTNPPLTVTGLEGTRLMATPTYGANSISVTFTGDPADLVWDGSASGTWDINGDSNWDNGGSSDTYYEFDSVTFDDTATGTTSVVLNDSVNPAMVTFDNTIESYTLTGSGSIDGGGSLVVSGGADVTIATDNGFTGGTTISAGTLTVGNGGTTGSLGTGSIANDGSLILDRSDSFELANAISGTGDFEQAGSGTTVLTADNSFSGATVISSGTLQIGNGGTTGSLGTTSSITNDGTLVFNLDGALTITSVISGTGALVQQGPGLVILAEDMTYTGGTTISGGTLQIGDNGSVGSVVGTIVNDGELAVSRVDDIDFANDVSGSGSLLHAGTGELRLTGSNTYTGVTGVTGGGLLLLDSSGSTIPTGTGIRLSDGDLDFTDLDLVVSSLTKAPSGVSYLYANAGRTLSVQGDFLANEGSLDMIGIDELIVANPGGSFKAATVASGGSSNVYLPDIATITAASFAIGQGGPAGFGSSSSAVVELGLTNVIHADQITVGDNSAQSGSSTLRIGTGLENATLEIRATDGTGRADVLVGSKGTASDYTGGSGTIDLTATGATLDALVGTLTLGQHGGGAGNFNNPTSGSFMFNTGTLDATSIVLGVGNGPNKKTADGYLASYGGTIRTGSLVLVQDTGGDIGTATVELQESATLEATTIAGQATANAILLWGEGTLRNVTGADLTITGTTVSLPDNALVRTLETTGGNSATLAADVTVEAFLDSQLGNPIGGFALSGSLDLAGASLSLADLAVAPTALPGGTVYTLIDYTGASLSGTFAGIADGDPIVVGPNTFVLDYDDTLGGTGSFVTLTSQATSTPFESWAALNGLDGSPGKEAGFDDDPENDGITNGLEWILGGDPLANDASSLVTTTATAGGLTLEFTREESSIGEVTLSAEFDADLVAPWTSVVIGATSSGPDANGVTVTIDDAATPDNVSVSIPATADGGVDLGRMFGRLSAVE</sequence>
<keyword evidence="4" id="KW-1185">Reference proteome</keyword>
<dbReference type="SUPFAM" id="SSF51126">
    <property type="entry name" value="Pectin lyase-like"/>
    <property type="match status" value="1"/>
</dbReference>
<dbReference type="InterPro" id="IPR012332">
    <property type="entry name" value="Autotransporter_pectin_lyase_C"/>
</dbReference>
<dbReference type="EMBL" id="AP024702">
    <property type="protein sequence ID" value="BCX47707.1"/>
    <property type="molecule type" value="Genomic_DNA"/>
</dbReference>
<gene>
    <name evidence="3" type="ORF">HAHE_16150</name>
</gene>
<evidence type="ECO:0008006" key="5">
    <source>
        <dbReference type="Google" id="ProtNLM"/>
    </source>
</evidence>
<evidence type="ECO:0000256" key="2">
    <source>
        <dbReference type="SAM" id="SignalP"/>
    </source>
</evidence>
<dbReference type="InterPro" id="IPR011050">
    <property type="entry name" value="Pectin_lyase_fold/virulence"/>
</dbReference>
<feature type="chain" id="PRO_5046772695" description="Autotransporter-associated beta strand repeat-containing protein" evidence="2">
    <location>
        <begin position="22"/>
        <end position="1338"/>
    </location>
</feature>
<accession>A0ABM7RJE1</accession>
<keyword evidence="1 2" id="KW-0732">Signal</keyword>
<evidence type="ECO:0000256" key="1">
    <source>
        <dbReference type="ARBA" id="ARBA00022729"/>
    </source>
</evidence>
<protein>
    <recommendedName>
        <fullName evidence="5">Autotransporter-associated beta strand repeat-containing protein</fullName>
    </recommendedName>
</protein>
<evidence type="ECO:0000313" key="3">
    <source>
        <dbReference type="EMBL" id="BCX47707.1"/>
    </source>
</evidence>
<dbReference type="Proteomes" id="UP001374893">
    <property type="component" value="Chromosome"/>
</dbReference>
<organism evidence="3 4">
    <name type="scientific">Haloferula helveola</name>
    <dbReference type="NCBI Taxonomy" id="490095"/>
    <lineage>
        <taxon>Bacteria</taxon>
        <taxon>Pseudomonadati</taxon>
        <taxon>Verrucomicrobiota</taxon>
        <taxon>Verrucomicrobiia</taxon>
        <taxon>Verrucomicrobiales</taxon>
        <taxon>Verrucomicrobiaceae</taxon>
        <taxon>Haloferula</taxon>
    </lineage>
</organism>
<dbReference type="NCBIfam" id="TIGR02601">
    <property type="entry name" value="autotrns_rpt"/>
    <property type="match status" value="3"/>
</dbReference>
<proteinExistence type="predicted"/>
<evidence type="ECO:0000313" key="4">
    <source>
        <dbReference type="Proteomes" id="UP001374893"/>
    </source>
</evidence>
<dbReference type="Gene3D" id="2.160.20.20">
    <property type="match status" value="1"/>
</dbReference>